<evidence type="ECO:0000313" key="6">
    <source>
        <dbReference type="Proteomes" id="UP000681290"/>
    </source>
</evidence>
<evidence type="ECO:0000313" key="5">
    <source>
        <dbReference type="Proteomes" id="UP000447876"/>
    </source>
</evidence>
<evidence type="ECO:0000259" key="2">
    <source>
        <dbReference type="PROSITE" id="PS50943"/>
    </source>
</evidence>
<organism evidence="4 5">
    <name type="scientific">Paenibacillus woosongensis</name>
    <dbReference type="NCBI Taxonomy" id="307580"/>
    <lineage>
        <taxon>Bacteria</taxon>
        <taxon>Bacillati</taxon>
        <taxon>Bacillota</taxon>
        <taxon>Bacilli</taxon>
        <taxon>Bacillales</taxon>
        <taxon>Paenibacillaceae</taxon>
        <taxon>Paenibacillus</taxon>
    </lineage>
</organism>
<dbReference type="GO" id="GO:0005829">
    <property type="term" value="C:cytosol"/>
    <property type="evidence" value="ECO:0007669"/>
    <property type="project" value="TreeGrafter"/>
</dbReference>
<dbReference type="GO" id="GO:0003700">
    <property type="term" value="F:DNA-binding transcription factor activity"/>
    <property type="evidence" value="ECO:0007669"/>
    <property type="project" value="TreeGrafter"/>
</dbReference>
<dbReference type="InterPro" id="IPR001387">
    <property type="entry name" value="Cro/C1-type_HTH"/>
</dbReference>
<dbReference type="OrthoDB" id="9814553at2"/>
<dbReference type="RefSeq" id="WP_055109574.1">
    <property type="nucleotide sequence ID" value="NZ_BOSM01000017.1"/>
</dbReference>
<dbReference type="EMBL" id="WNZW01000001">
    <property type="protein sequence ID" value="MUG44481.1"/>
    <property type="molecule type" value="Genomic_DNA"/>
</dbReference>
<dbReference type="InterPro" id="IPR050807">
    <property type="entry name" value="TransReg_Diox_bact_type"/>
</dbReference>
<gene>
    <name evidence="4" type="ORF">GNP95_05665</name>
    <name evidence="3" type="ORF">J15TS10_51410</name>
</gene>
<name>A0A7X2YYU6_9BACL</name>
<dbReference type="Proteomes" id="UP000447876">
    <property type="component" value="Unassembled WGS sequence"/>
</dbReference>
<dbReference type="InterPro" id="IPR010982">
    <property type="entry name" value="Lambda_DNA-bd_dom_sf"/>
</dbReference>
<reference evidence="3 6" key="2">
    <citation type="submission" date="2021-03" db="EMBL/GenBank/DDBJ databases">
        <title>Antimicrobial resistance genes in bacteria isolated from Japanese honey, and their potential for conferring macrolide and lincosamide resistance in the American foulbrood pathogen Paenibacillus larvae.</title>
        <authorList>
            <person name="Okamoto M."/>
            <person name="Kumagai M."/>
            <person name="Kanamori H."/>
            <person name="Takamatsu D."/>
        </authorList>
    </citation>
    <scope>NUCLEOTIDE SEQUENCE [LARGE SCALE GENOMIC DNA]</scope>
    <source>
        <strain evidence="3 6">J15TS10</strain>
    </source>
</reference>
<dbReference type="Pfam" id="PF01381">
    <property type="entry name" value="HTH_3"/>
    <property type="match status" value="1"/>
</dbReference>
<evidence type="ECO:0000313" key="4">
    <source>
        <dbReference type="EMBL" id="MUG44481.1"/>
    </source>
</evidence>
<sequence length="121" mass="13879">MSDLKKLIGEKIRSIRNKKNLTLLQLSQITGQQTSYLTEVELGKRNLSIDSLEKIMDALNIKPGNLLDFREIDPDSQEFETRTVLEVHYQFLLGKKSEDVKMIHKVTTEIFKSIDAAARSE</sequence>
<dbReference type="Gene3D" id="1.10.260.40">
    <property type="entry name" value="lambda repressor-like DNA-binding domains"/>
    <property type="match status" value="1"/>
</dbReference>
<evidence type="ECO:0000313" key="3">
    <source>
        <dbReference type="EMBL" id="GIP61327.1"/>
    </source>
</evidence>
<dbReference type="SMART" id="SM00530">
    <property type="entry name" value="HTH_XRE"/>
    <property type="match status" value="1"/>
</dbReference>
<reference evidence="4 5" key="1">
    <citation type="submission" date="2019-11" db="EMBL/GenBank/DDBJ databases">
        <title>Draft genome sequences of five Paenibacillus species of dairy origin.</title>
        <authorList>
            <person name="Olajide A.M."/>
            <person name="Chen S."/>
            <person name="Lapointe G."/>
        </authorList>
    </citation>
    <scope>NUCLEOTIDE SEQUENCE [LARGE SCALE GENOMIC DNA]</scope>
    <source>
        <strain evidence="4 5">12CR55</strain>
    </source>
</reference>
<dbReference type="PROSITE" id="PS50943">
    <property type="entry name" value="HTH_CROC1"/>
    <property type="match status" value="1"/>
</dbReference>
<feature type="domain" description="HTH cro/C1-type" evidence="2">
    <location>
        <begin position="12"/>
        <end position="66"/>
    </location>
</feature>
<keyword evidence="1" id="KW-0238">DNA-binding</keyword>
<proteinExistence type="predicted"/>
<dbReference type="PANTHER" id="PTHR46797">
    <property type="entry name" value="HTH-TYPE TRANSCRIPTIONAL REGULATOR"/>
    <property type="match status" value="1"/>
</dbReference>
<evidence type="ECO:0000256" key="1">
    <source>
        <dbReference type="ARBA" id="ARBA00023125"/>
    </source>
</evidence>
<comment type="caution">
    <text evidence="4">The sequence shown here is derived from an EMBL/GenBank/DDBJ whole genome shotgun (WGS) entry which is preliminary data.</text>
</comment>
<dbReference type="Proteomes" id="UP000681290">
    <property type="component" value="Unassembled WGS sequence"/>
</dbReference>
<dbReference type="EMBL" id="BOSM01000017">
    <property type="protein sequence ID" value="GIP61327.1"/>
    <property type="molecule type" value="Genomic_DNA"/>
</dbReference>
<dbReference type="SUPFAM" id="SSF47413">
    <property type="entry name" value="lambda repressor-like DNA-binding domains"/>
    <property type="match status" value="1"/>
</dbReference>
<protein>
    <submittedName>
        <fullName evidence="4">Helix-turn-helix domain-containing protein</fullName>
    </submittedName>
</protein>
<accession>A0A7X2YYU6</accession>
<dbReference type="PANTHER" id="PTHR46797:SF24">
    <property type="entry name" value="DNA-BINDING PHAGE PROTEIN"/>
    <property type="match status" value="1"/>
</dbReference>
<dbReference type="GO" id="GO:0003677">
    <property type="term" value="F:DNA binding"/>
    <property type="evidence" value="ECO:0007669"/>
    <property type="project" value="UniProtKB-KW"/>
</dbReference>
<keyword evidence="6" id="KW-1185">Reference proteome</keyword>
<dbReference type="CDD" id="cd00093">
    <property type="entry name" value="HTH_XRE"/>
    <property type="match status" value="1"/>
</dbReference>
<dbReference type="AlphaFoldDB" id="A0A7X2YYU6"/>